<feature type="compositionally biased region" description="Low complexity" evidence="1">
    <location>
        <begin position="234"/>
        <end position="258"/>
    </location>
</feature>
<dbReference type="SUPFAM" id="SSF81301">
    <property type="entry name" value="Nucleotidyltransferase"/>
    <property type="match status" value="1"/>
</dbReference>
<feature type="region of interest" description="Disordered" evidence="1">
    <location>
        <begin position="219"/>
        <end position="258"/>
    </location>
</feature>
<protein>
    <submittedName>
        <fullName evidence="2">Uncharacterized protein</fullName>
    </submittedName>
</protein>
<organism evidence="2 3">
    <name type="scientific">Endocarpon pusillum (strain Z07020 / HMAS-L-300199)</name>
    <name type="common">Lichen-forming fungus</name>
    <dbReference type="NCBI Taxonomy" id="1263415"/>
    <lineage>
        <taxon>Eukaryota</taxon>
        <taxon>Fungi</taxon>
        <taxon>Dikarya</taxon>
        <taxon>Ascomycota</taxon>
        <taxon>Pezizomycotina</taxon>
        <taxon>Eurotiomycetes</taxon>
        <taxon>Chaetothyriomycetidae</taxon>
        <taxon>Verrucariales</taxon>
        <taxon>Verrucariaceae</taxon>
        <taxon>Endocarpon</taxon>
    </lineage>
</organism>
<dbReference type="OrthoDB" id="3259529at2759"/>
<evidence type="ECO:0000256" key="1">
    <source>
        <dbReference type="SAM" id="MobiDB-lite"/>
    </source>
</evidence>
<evidence type="ECO:0000313" key="3">
    <source>
        <dbReference type="Proteomes" id="UP000019373"/>
    </source>
</evidence>
<keyword evidence="3" id="KW-1185">Reference proteome</keyword>
<name>U1GA49_ENDPU</name>
<proteinExistence type="predicted"/>
<dbReference type="RefSeq" id="XP_007800092.1">
    <property type="nucleotide sequence ID" value="XM_007801901.1"/>
</dbReference>
<sequence>MIQGRLNDAAIALYQVLQQANVKHGIFGGYAIASLGGPRESKDVDCIAAVSKEQIIQVLNGTNGFVFINQTRQDYVAFLWSDKPDRSHAVLVEIFVEQFPGAQYDMRNLQTRPVQVQGQVNGNRPISLLDPVYVFKGKLRAAALRGKFHDSADLRWLESHYGNQLRQNKSQFDLQYVGLALRRYPELYNLFDRLGLNIPAAEAATAQIDLAHLPAPRPGDVHRGLLKVPTPRTSPRGSAPGSRSSSAHSRSSNGRGRG</sequence>
<reference evidence="3" key="1">
    <citation type="journal article" date="2014" name="BMC Genomics">
        <title>Genome characteristics reveal the impact of lichenization on lichen-forming fungus Endocarpon pusillum Hedwig (Verrucariales, Ascomycota).</title>
        <authorList>
            <person name="Wang Y.-Y."/>
            <person name="Liu B."/>
            <person name="Zhang X.-Y."/>
            <person name="Zhou Q.-M."/>
            <person name="Zhang T."/>
            <person name="Li H."/>
            <person name="Yu Y.-F."/>
            <person name="Zhang X.-L."/>
            <person name="Hao X.-Y."/>
            <person name="Wang M."/>
            <person name="Wang L."/>
            <person name="Wei J.-C."/>
        </authorList>
    </citation>
    <scope>NUCLEOTIDE SEQUENCE [LARGE SCALE GENOMIC DNA]</scope>
    <source>
        <strain evidence="3">Z07020 / HMAS-L-300199</strain>
    </source>
</reference>
<dbReference type="Pfam" id="PF08843">
    <property type="entry name" value="AbiEii"/>
    <property type="match status" value="1"/>
</dbReference>
<evidence type="ECO:0000313" key="2">
    <source>
        <dbReference type="EMBL" id="ERF74382.1"/>
    </source>
</evidence>
<dbReference type="Proteomes" id="UP000019373">
    <property type="component" value="Unassembled WGS sequence"/>
</dbReference>
<dbReference type="InterPro" id="IPR014942">
    <property type="entry name" value="AbiEii"/>
</dbReference>
<dbReference type="HOGENOM" id="CLU_1219941_0_0_1"/>
<dbReference type="Gene3D" id="3.30.460.40">
    <property type="match status" value="1"/>
</dbReference>
<gene>
    <name evidence="2" type="ORF">EPUS_02069</name>
</gene>
<accession>U1GA49</accession>
<dbReference type="OMA" id="QTRQDYV"/>
<dbReference type="InterPro" id="IPR043519">
    <property type="entry name" value="NT_sf"/>
</dbReference>
<dbReference type="AlphaFoldDB" id="U1GA49"/>
<dbReference type="eggNOG" id="ENOG502SRX8">
    <property type="taxonomic scope" value="Eukaryota"/>
</dbReference>
<dbReference type="GeneID" id="19237123"/>
<dbReference type="EMBL" id="KE720882">
    <property type="protein sequence ID" value="ERF74382.1"/>
    <property type="molecule type" value="Genomic_DNA"/>
</dbReference>